<dbReference type="EMBL" id="WQKZ01000003">
    <property type="protein sequence ID" value="MVN77066.1"/>
    <property type="molecule type" value="Genomic_DNA"/>
</dbReference>
<evidence type="ECO:0000313" key="4">
    <source>
        <dbReference type="Proteomes" id="UP000441336"/>
    </source>
</evidence>
<evidence type="ECO:0000256" key="1">
    <source>
        <dbReference type="SAM" id="MobiDB-lite"/>
    </source>
</evidence>
<name>A0A7K1TF88_9BACT</name>
<feature type="domain" description="LysM" evidence="2">
    <location>
        <begin position="42"/>
        <end position="85"/>
    </location>
</feature>
<dbReference type="GO" id="GO:0008932">
    <property type="term" value="F:lytic endotransglycosylase activity"/>
    <property type="evidence" value="ECO:0007669"/>
    <property type="project" value="TreeGrafter"/>
</dbReference>
<organism evidence="3 4">
    <name type="scientific">Hymenobacter ginkgonis</name>
    <dbReference type="NCBI Taxonomy" id="2682976"/>
    <lineage>
        <taxon>Bacteria</taxon>
        <taxon>Pseudomonadati</taxon>
        <taxon>Bacteroidota</taxon>
        <taxon>Cytophagia</taxon>
        <taxon>Cytophagales</taxon>
        <taxon>Hymenobacteraceae</taxon>
        <taxon>Hymenobacter</taxon>
    </lineage>
</organism>
<dbReference type="Gene3D" id="3.10.350.10">
    <property type="entry name" value="LysM domain"/>
    <property type="match status" value="2"/>
</dbReference>
<proteinExistence type="predicted"/>
<feature type="region of interest" description="Disordered" evidence="1">
    <location>
        <begin position="204"/>
        <end position="225"/>
    </location>
</feature>
<evidence type="ECO:0000259" key="2">
    <source>
        <dbReference type="PROSITE" id="PS51782"/>
    </source>
</evidence>
<dbReference type="InterPro" id="IPR036779">
    <property type="entry name" value="LysM_dom_sf"/>
</dbReference>
<protein>
    <submittedName>
        <fullName evidence="3">LysM peptidoglycan-binding domain-containing protein</fullName>
    </submittedName>
</protein>
<reference evidence="3 4" key="1">
    <citation type="submission" date="2019-12" db="EMBL/GenBank/DDBJ databases">
        <title>Hymenobacter sp. HMF4947 Genome sequencing and assembly.</title>
        <authorList>
            <person name="Kang H."/>
            <person name="Cha I."/>
            <person name="Kim H."/>
            <person name="Joh K."/>
        </authorList>
    </citation>
    <scope>NUCLEOTIDE SEQUENCE [LARGE SCALE GENOMIC DNA]</scope>
    <source>
        <strain evidence="3 4">HMF4947</strain>
    </source>
</reference>
<sequence>MSLLASLLIINSLHGPLATLTPGHKLPTDSIGQEIRGGQRFVRHRVAQGETMFALARRYKVSVDQITAANPQLKNGLGIGAVVLVPRPAAGGAKAAATTIPKASLAAPTPTAAVGTSTAPATYTVAKGETLFGIARRFNLTPAELIQLNHLPGSSVRVGQELLLHAAETTSVAAAPTLPAAARPTAEATPKINPTAPAQIATVTPASPNEREEAPETKSPTRASELVQRKTDLGIAAPISNSGTDKYLALHKTAPVGTIMQVKNQMNGQSVYVRVIGALPDTGENENVLVRLSPRAMQKLGTSDAKFRVETSYVP</sequence>
<comment type="caution">
    <text evidence="3">The sequence shown here is derived from an EMBL/GenBank/DDBJ whole genome shotgun (WGS) entry which is preliminary data.</text>
</comment>
<dbReference type="PANTHER" id="PTHR33734:SF22">
    <property type="entry name" value="MEMBRANE-BOUND LYTIC MUREIN TRANSGLYCOSYLASE D"/>
    <property type="match status" value="1"/>
</dbReference>
<evidence type="ECO:0000313" key="3">
    <source>
        <dbReference type="EMBL" id="MVN77066.1"/>
    </source>
</evidence>
<dbReference type="SMART" id="SM00257">
    <property type="entry name" value="LysM"/>
    <property type="match status" value="2"/>
</dbReference>
<dbReference type="SUPFAM" id="SSF54106">
    <property type="entry name" value="LysM domain"/>
    <property type="match status" value="2"/>
</dbReference>
<dbReference type="CDD" id="cd00118">
    <property type="entry name" value="LysM"/>
    <property type="match status" value="2"/>
</dbReference>
<feature type="domain" description="LysM" evidence="2">
    <location>
        <begin position="121"/>
        <end position="164"/>
    </location>
</feature>
<dbReference type="PANTHER" id="PTHR33734">
    <property type="entry name" value="LYSM DOMAIN-CONTAINING GPI-ANCHORED PROTEIN 2"/>
    <property type="match status" value="1"/>
</dbReference>
<accession>A0A7K1TF88</accession>
<gene>
    <name evidence="3" type="ORF">GO988_12085</name>
</gene>
<dbReference type="Proteomes" id="UP000441336">
    <property type="component" value="Unassembled WGS sequence"/>
</dbReference>
<dbReference type="InterPro" id="IPR036908">
    <property type="entry name" value="RlpA-like_sf"/>
</dbReference>
<dbReference type="Pfam" id="PF01476">
    <property type="entry name" value="LysM"/>
    <property type="match status" value="2"/>
</dbReference>
<dbReference type="Gene3D" id="2.40.40.10">
    <property type="entry name" value="RlpA-like domain"/>
    <property type="match status" value="1"/>
</dbReference>
<dbReference type="PROSITE" id="PS51782">
    <property type="entry name" value="LYSM"/>
    <property type="match status" value="2"/>
</dbReference>
<dbReference type="RefSeq" id="WP_157565745.1">
    <property type="nucleotide sequence ID" value="NZ_WQKZ01000003.1"/>
</dbReference>
<keyword evidence="4" id="KW-1185">Reference proteome</keyword>
<dbReference type="AlphaFoldDB" id="A0A7K1TF88"/>
<dbReference type="InterPro" id="IPR018392">
    <property type="entry name" value="LysM"/>
</dbReference>